<evidence type="ECO:0000256" key="1">
    <source>
        <dbReference type="ARBA" id="ARBA00004127"/>
    </source>
</evidence>
<feature type="compositionally biased region" description="Polar residues" evidence="8">
    <location>
        <begin position="12"/>
        <end position="36"/>
    </location>
</feature>
<comment type="caution">
    <text evidence="11">The sequence shown here is derived from an EMBL/GenBank/DDBJ whole genome shotgun (WGS) entry which is preliminary data.</text>
</comment>
<keyword evidence="5 9" id="KW-1133">Transmembrane helix</keyword>
<keyword evidence="4 9" id="KW-0812">Transmembrane</keyword>
<comment type="similarity">
    <text evidence="2">Belongs to the Ca(2+):cation antiporter (CaCA) (TC 2.A.19) family.</text>
</comment>
<dbReference type="InterPro" id="IPR004713">
    <property type="entry name" value="CaH_exchang"/>
</dbReference>
<evidence type="ECO:0000256" key="2">
    <source>
        <dbReference type="ARBA" id="ARBA00008170"/>
    </source>
</evidence>
<feature type="transmembrane region" description="Helical" evidence="9">
    <location>
        <begin position="275"/>
        <end position="296"/>
    </location>
</feature>
<feature type="region of interest" description="Disordered" evidence="8">
    <location>
        <begin position="1"/>
        <end position="136"/>
    </location>
</feature>
<reference evidence="11" key="1">
    <citation type="submission" date="2023-04" db="EMBL/GenBank/DDBJ databases">
        <title>Black Yeasts Isolated from many extreme environments.</title>
        <authorList>
            <person name="Coleine C."/>
            <person name="Stajich J.E."/>
            <person name="Selbmann L."/>
        </authorList>
    </citation>
    <scope>NUCLEOTIDE SEQUENCE</scope>
    <source>
        <strain evidence="11">CCFEE 5312</strain>
    </source>
</reference>
<feature type="compositionally biased region" description="Polar residues" evidence="8">
    <location>
        <begin position="640"/>
        <end position="653"/>
    </location>
</feature>
<dbReference type="GO" id="GO:0015369">
    <property type="term" value="F:calcium:proton antiporter activity"/>
    <property type="evidence" value="ECO:0007669"/>
    <property type="project" value="UniProtKB-ARBA"/>
</dbReference>
<feature type="transmembrane region" description="Helical" evidence="9">
    <location>
        <begin position="793"/>
        <end position="814"/>
    </location>
</feature>
<evidence type="ECO:0000256" key="7">
    <source>
        <dbReference type="ARBA" id="ARBA00023136"/>
    </source>
</evidence>
<keyword evidence="3" id="KW-0813">Transport</keyword>
<feature type="transmembrane region" description="Helical" evidence="9">
    <location>
        <begin position="760"/>
        <end position="787"/>
    </location>
</feature>
<feature type="transmembrane region" description="Helical" evidence="9">
    <location>
        <begin position="180"/>
        <end position="199"/>
    </location>
</feature>
<dbReference type="InterPro" id="IPR044880">
    <property type="entry name" value="NCX_ion-bd_dom_sf"/>
</dbReference>
<dbReference type="Proteomes" id="UP001271007">
    <property type="component" value="Unassembled WGS sequence"/>
</dbReference>
<feature type="compositionally biased region" description="Gly residues" evidence="8">
    <location>
        <begin position="65"/>
        <end position="78"/>
    </location>
</feature>
<feature type="transmembrane region" description="Helical" evidence="9">
    <location>
        <begin position="152"/>
        <end position="174"/>
    </location>
</feature>
<dbReference type="InterPro" id="IPR004837">
    <property type="entry name" value="NaCa_Exmemb"/>
</dbReference>
<proteinExistence type="inferred from homology"/>
<feature type="compositionally biased region" description="Polar residues" evidence="8">
    <location>
        <begin position="481"/>
        <end position="492"/>
    </location>
</feature>
<keyword evidence="6" id="KW-0406">Ion transport</keyword>
<comment type="subcellular location">
    <subcellularLocation>
        <location evidence="1">Endomembrane system</location>
        <topology evidence="1">Multi-pass membrane protein</topology>
    </subcellularLocation>
</comment>
<feature type="transmembrane region" description="Helical" evidence="9">
    <location>
        <begin position="211"/>
        <end position="233"/>
    </location>
</feature>
<dbReference type="GO" id="GO:0000329">
    <property type="term" value="C:fungal-type vacuole membrane"/>
    <property type="evidence" value="ECO:0007669"/>
    <property type="project" value="TreeGrafter"/>
</dbReference>
<feature type="transmembrane region" description="Helical" evidence="9">
    <location>
        <begin position="821"/>
        <end position="841"/>
    </location>
</feature>
<dbReference type="AlphaFoldDB" id="A0AAJ0DH84"/>
<evidence type="ECO:0000259" key="10">
    <source>
        <dbReference type="Pfam" id="PF01699"/>
    </source>
</evidence>
<dbReference type="Gene3D" id="1.20.1420.30">
    <property type="entry name" value="NCX, central ion-binding region"/>
    <property type="match status" value="2"/>
</dbReference>
<evidence type="ECO:0000256" key="8">
    <source>
        <dbReference type="SAM" id="MobiDB-lite"/>
    </source>
</evidence>
<feature type="compositionally biased region" description="Basic residues" evidence="8">
    <location>
        <begin position="495"/>
        <end position="514"/>
    </location>
</feature>
<dbReference type="Pfam" id="PF01699">
    <property type="entry name" value="Na_Ca_ex"/>
    <property type="match status" value="2"/>
</dbReference>
<feature type="compositionally biased region" description="Basic residues" evidence="8">
    <location>
        <begin position="396"/>
        <end position="410"/>
    </location>
</feature>
<organism evidence="11 12">
    <name type="scientific">Extremus antarcticus</name>
    <dbReference type="NCBI Taxonomy" id="702011"/>
    <lineage>
        <taxon>Eukaryota</taxon>
        <taxon>Fungi</taxon>
        <taxon>Dikarya</taxon>
        <taxon>Ascomycota</taxon>
        <taxon>Pezizomycotina</taxon>
        <taxon>Dothideomycetes</taxon>
        <taxon>Dothideomycetidae</taxon>
        <taxon>Mycosphaerellales</taxon>
        <taxon>Extremaceae</taxon>
        <taxon>Extremus</taxon>
    </lineage>
</organism>
<dbReference type="FunFam" id="1.20.1420.30:FF:000016">
    <property type="entry name" value="Membrane bound cation transporter"/>
    <property type="match status" value="1"/>
</dbReference>
<dbReference type="EMBL" id="JAWDJX010000034">
    <property type="protein sequence ID" value="KAK3050194.1"/>
    <property type="molecule type" value="Genomic_DNA"/>
</dbReference>
<keyword evidence="7 9" id="KW-0472">Membrane</keyword>
<sequence>MHRVRSQALAERSSSSRNSAKPATIPPTYQDSNLSTLHEAGGLNGGKNGRGSPPGYSARNRRNGGTAGSNGVPGGGPTIGSYFGGNEHPTRNTTADSTMQSAPPPAPPPDKSEDAGAGDPPIESTEETKNKPPMTKRMTAGAKRFVMHMKHALFHSWLNVLLVFVPVGIIVEAIGAGPGIVFGMNAIAIIPLAGLLAFATENVAARLGDTLGALLNVSFGNAVELIIFIIALVKNEIAIVQASLLGSILANLLLILGMAFLLGGLRYREQVYNSTATQMSACLLSLSVMSLLLPTAFYQSFRRSEAELADKQVLKVSRGTSVVLLLVYVLYLLFQLKSHAYMYESTPQAIIDEESHPGLLHDMMNSSSSSSSSDSSSSDSTDSDSSGSGSIANAGKRIKRVFKNRRRRKSSASASSITESGKNSALSSPSITVGNGNGYMESQMATPQETRNPPTLGAVFTDEADADHEDNANGPRVRDFVQNNALAESFSKSPERKKKRKKHHKKHHKKRRHESKAEDDEKAGGPETSFLDGPTVMTPMQEEETKEVGFADEVDVIGSAPRGLAPTKSSFNMRQLSTRTNLHRPALPKMLSNNVFVTPAPIPHPSPRLNAQPRARSSGGGSRLRRTSSLPDRLNRHTPDPTSRAQPMNTVLSRTDPLPPFQHQRSQLRKVRSEDVEQSDSDFEAEKPIMSRTASVVLLLCSTALVAVCAEFMVDAIPAMIAGNSGISQAFIGLIILPIVGNAAEHVTAVTVAAKNKMDLAIGVAVGSSIQIALFVTPVVVLLGWILKTDMSLYFNIFETISLFVSVFVVNFLVLDGRSNYLEGSLLIAAYVIIALGAFFYPSTDYQSSVGSVGGSG</sequence>
<dbReference type="FunFam" id="1.20.1420.30:FF:000011">
    <property type="entry name" value="Vacuolar calcium ion transporter"/>
    <property type="match status" value="1"/>
</dbReference>
<keyword evidence="12" id="KW-1185">Reference proteome</keyword>
<dbReference type="PANTHER" id="PTHR31503">
    <property type="entry name" value="VACUOLAR CALCIUM ION TRANSPORTER"/>
    <property type="match status" value="1"/>
</dbReference>
<feature type="transmembrane region" description="Helical" evidence="9">
    <location>
        <begin position="239"/>
        <end position="263"/>
    </location>
</feature>
<feature type="compositionally biased region" description="Polar residues" evidence="8">
    <location>
        <begin position="91"/>
        <end position="101"/>
    </location>
</feature>
<feature type="transmembrane region" description="Helical" evidence="9">
    <location>
        <begin position="316"/>
        <end position="334"/>
    </location>
</feature>
<feature type="compositionally biased region" description="Polar residues" evidence="8">
    <location>
        <begin position="443"/>
        <end position="453"/>
    </location>
</feature>
<feature type="domain" description="Sodium/calcium exchanger membrane region" evidence="10">
    <location>
        <begin position="695"/>
        <end position="838"/>
    </location>
</feature>
<protein>
    <recommendedName>
        <fullName evidence="10">Sodium/calcium exchanger membrane region domain-containing protein</fullName>
    </recommendedName>
</protein>
<gene>
    <name evidence="11" type="ORF">LTR09_008583</name>
</gene>
<feature type="domain" description="Sodium/calcium exchanger membrane region" evidence="10">
    <location>
        <begin position="180"/>
        <end position="336"/>
    </location>
</feature>
<evidence type="ECO:0000313" key="12">
    <source>
        <dbReference type="Proteomes" id="UP001271007"/>
    </source>
</evidence>
<evidence type="ECO:0000256" key="4">
    <source>
        <dbReference type="ARBA" id="ARBA00022692"/>
    </source>
</evidence>
<accession>A0AAJ0DH84</accession>
<evidence type="ECO:0000256" key="9">
    <source>
        <dbReference type="SAM" id="Phobius"/>
    </source>
</evidence>
<feature type="region of interest" description="Disordered" evidence="8">
    <location>
        <begin position="360"/>
        <end position="535"/>
    </location>
</feature>
<dbReference type="PANTHER" id="PTHR31503:SF18">
    <property type="entry name" value="CA(2+)_H(+) EXCHANGER, PUTATIVE (EUROFUNG)-RELATED"/>
    <property type="match status" value="1"/>
</dbReference>
<dbReference type="GO" id="GO:0012505">
    <property type="term" value="C:endomembrane system"/>
    <property type="evidence" value="ECO:0007669"/>
    <property type="project" value="UniProtKB-SubCell"/>
</dbReference>
<feature type="compositionally biased region" description="Low complexity" evidence="8">
    <location>
        <begin position="366"/>
        <end position="390"/>
    </location>
</feature>
<evidence type="ECO:0000256" key="3">
    <source>
        <dbReference type="ARBA" id="ARBA00022448"/>
    </source>
</evidence>
<feature type="transmembrane region" description="Helical" evidence="9">
    <location>
        <begin position="696"/>
        <end position="721"/>
    </location>
</feature>
<feature type="compositionally biased region" description="Polar residues" evidence="8">
    <location>
        <begin position="417"/>
        <end position="434"/>
    </location>
</feature>
<name>A0AAJ0DH84_9PEZI</name>
<evidence type="ECO:0000256" key="6">
    <source>
        <dbReference type="ARBA" id="ARBA00023065"/>
    </source>
</evidence>
<dbReference type="GO" id="GO:0006874">
    <property type="term" value="P:intracellular calcium ion homeostasis"/>
    <property type="evidence" value="ECO:0007669"/>
    <property type="project" value="TreeGrafter"/>
</dbReference>
<evidence type="ECO:0000313" key="11">
    <source>
        <dbReference type="EMBL" id="KAK3050194.1"/>
    </source>
</evidence>
<feature type="region of interest" description="Disordered" evidence="8">
    <location>
        <begin position="599"/>
        <end position="683"/>
    </location>
</feature>
<feature type="transmembrane region" description="Helical" evidence="9">
    <location>
        <begin position="727"/>
        <end position="748"/>
    </location>
</feature>
<evidence type="ECO:0000256" key="5">
    <source>
        <dbReference type="ARBA" id="ARBA00022989"/>
    </source>
</evidence>